<feature type="compositionally biased region" description="Polar residues" evidence="1">
    <location>
        <begin position="158"/>
        <end position="168"/>
    </location>
</feature>
<name>A0AAW1XWN7_RUBAR</name>
<feature type="region of interest" description="Disordered" evidence="1">
    <location>
        <begin position="158"/>
        <end position="189"/>
    </location>
</feature>
<evidence type="ECO:0000313" key="2">
    <source>
        <dbReference type="EMBL" id="KAK9940495.1"/>
    </source>
</evidence>
<sequence length="213" mass="23177">MQIKAAAAGVVIWAVEGVDPSLGSSASELRSELSAAPWLISTGSAWVLLIGIAAARKIEHGLGLKLQSGLWWYCEFNELKWNGAGGTAGYCNDGSVIETLRHVAIIGELCRAEAHRELPFSAGHHHINPPPHFLCCAALVLITAKPCLQSDNHHTPLQPQCRLHQSGNHHLDSSKPSHRLPGSSAVQQPNFLTAHRDSRLCDGERRTDEAREW</sequence>
<accession>A0AAW1XWN7</accession>
<protein>
    <submittedName>
        <fullName evidence="2">Uncharacterized protein</fullName>
    </submittedName>
</protein>
<dbReference type="AlphaFoldDB" id="A0AAW1XWN7"/>
<organism evidence="2 3">
    <name type="scientific">Rubus argutus</name>
    <name type="common">Southern blackberry</name>
    <dbReference type="NCBI Taxonomy" id="59490"/>
    <lineage>
        <taxon>Eukaryota</taxon>
        <taxon>Viridiplantae</taxon>
        <taxon>Streptophyta</taxon>
        <taxon>Embryophyta</taxon>
        <taxon>Tracheophyta</taxon>
        <taxon>Spermatophyta</taxon>
        <taxon>Magnoliopsida</taxon>
        <taxon>eudicotyledons</taxon>
        <taxon>Gunneridae</taxon>
        <taxon>Pentapetalae</taxon>
        <taxon>rosids</taxon>
        <taxon>fabids</taxon>
        <taxon>Rosales</taxon>
        <taxon>Rosaceae</taxon>
        <taxon>Rosoideae</taxon>
        <taxon>Rosoideae incertae sedis</taxon>
        <taxon>Rubus</taxon>
    </lineage>
</organism>
<evidence type="ECO:0000313" key="3">
    <source>
        <dbReference type="Proteomes" id="UP001457282"/>
    </source>
</evidence>
<dbReference type="EMBL" id="JBEDUW010000003">
    <property type="protein sequence ID" value="KAK9940495.1"/>
    <property type="molecule type" value="Genomic_DNA"/>
</dbReference>
<keyword evidence="3" id="KW-1185">Reference proteome</keyword>
<comment type="caution">
    <text evidence="2">The sequence shown here is derived from an EMBL/GenBank/DDBJ whole genome shotgun (WGS) entry which is preliminary data.</text>
</comment>
<gene>
    <name evidence="2" type="ORF">M0R45_017154</name>
</gene>
<reference evidence="2 3" key="1">
    <citation type="journal article" date="2023" name="G3 (Bethesda)">
        <title>A chromosome-length genome assembly and annotation of blackberry (Rubus argutus, cv. 'Hillquist').</title>
        <authorList>
            <person name="Bruna T."/>
            <person name="Aryal R."/>
            <person name="Dudchenko O."/>
            <person name="Sargent D.J."/>
            <person name="Mead D."/>
            <person name="Buti M."/>
            <person name="Cavallini A."/>
            <person name="Hytonen T."/>
            <person name="Andres J."/>
            <person name="Pham M."/>
            <person name="Weisz D."/>
            <person name="Mascagni F."/>
            <person name="Usai G."/>
            <person name="Natali L."/>
            <person name="Bassil N."/>
            <person name="Fernandez G.E."/>
            <person name="Lomsadze A."/>
            <person name="Armour M."/>
            <person name="Olukolu B."/>
            <person name="Poorten T."/>
            <person name="Britton C."/>
            <person name="Davik J."/>
            <person name="Ashrafi H."/>
            <person name="Aiden E.L."/>
            <person name="Borodovsky M."/>
            <person name="Worthington M."/>
        </authorList>
    </citation>
    <scope>NUCLEOTIDE SEQUENCE [LARGE SCALE GENOMIC DNA]</scope>
    <source>
        <strain evidence="2">PI 553951</strain>
    </source>
</reference>
<proteinExistence type="predicted"/>
<dbReference type="Proteomes" id="UP001457282">
    <property type="component" value="Unassembled WGS sequence"/>
</dbReference>
<evidence type="ECO:0000256" key="1">
    <source>
        <dbReference type="SAM" id="MobiDB-lite"/>
    </source>
</evidence>